<evidence type="ECO:0000256" key="1">
    <source>
        <dbReference type="SAM" id="MobiDB-lite"/>
    </source>
</evidence>
<dbReference type="EMBL" id="VSSQ01098869">
    <property type="protein sequence ID" value="MPN41671.1"/>
    <property type="molecule type" value="Genomic_DNA"/>
</dbReference>
<protein>
    <submittedName>
        <fullName evidence="2">Uncharacterized protein</fullName>
    </submittedName>
</protein>
<reference evidence="2" key="1">
    <citation type="submission" date="2019-08" db="EMBL/GenBank/DDBJ databases">
        <authorList>
            <person name="Kucharzyk K."/>
            <person name="Murdoch R.W."/>
            <person name="Higgins S."/>
            <person name="Loffler F."/>
        </authorList>
    </citation>
    <scope>NUCLEOTIDE SEQUENCE</scope>
</reference>
<comment type="caution">
    <text evidence="2">The sequence shown here is derived from an EMBL/GenBank/DDBJ whole genome shotgun (WGS) entry which is preliminary data.</text>
</comment>
<dbReference type="AlphaFoldDB" id="A0A645HRK9"/>
<accession>A0A645HRK9</accession>
<sequence>MKLLFVGRRQRRQLPGKALQRFRRLIGQQLKRALDLGPVVGEVAAEFFAVAGDFGAQTRFQLAHRFQERVQPEPHFRQRRSRIRPGSAPGQNDIHHRQRRQHDTDDRHPDIFHSILHSTVVSHPVLR</sequence>
<organism evidence="2">
    <name type="scientific">bioreactor metagenome</name>
    <dbReference type="NCBI Taxonomy" id="1076179"/>
    <lineage>
        <taxon>unclassified sequences</taxon>
        <taxon>metagenomes</taxon>
        <taxon>ecological metagenomes</taxon>
    </lineage>
</organism>
<gene>
    <name evidence="2" type="ORF">SDC9_189225</name>
</gene>
<evidence type="ECO:0000313" key="2">
    <source>
        <dbReference type="EMBL" id="MPN41671.1"/>
    </source>
</evidence>
<feature type="region of interest" description="Disordered" evidence="1">
    <location>
        <begin position="68"/>
        <end position="109"/>
    </location>
</feature>
<proteinExistence type="predicted"/>
<name>A0A645HRK9_9ZZZZ</name>